<comment type="domain">
    <text evidence="12">The histidine box domains are involved in binding the catalytic metal ions.</text>
</comment>
<name>A0A2J7PNJ8_9NEOP</name>
<feature type="transmembrane region" description="Helical" evidence="14">
    <location>
        <begin position="63"/>
        <end position="84"/>
    </location>
</feature>
<dbReference type="STRING" id="105785.A0A2J7PNJ8"/>
<dbReference type="EMBL" id="NEVH01023953">
    <property type="protein sequence ID" value="PNF17920.1"/>
    <property type="molecule type" value="Genomic_DNA"/>
</dbReference>
<keyword evidence="10 14" id="KW-0472">Membrane</keyword>
<evidence type="ECO:0000256" key="10">
    <source>
        <dbReference type="ARBA" id="ARBA00023136"/>
    </source>
</evidence>
<feature type="transmembrane region" description="Helical" evidence="14">
    <location>
        <begin position="206"/>
        <end position="226"/>
    </location>
</feature>
<evidence type="ECO:0000256" key="11">
    <source>
        <dbReference type="ARBA" id="ARBA00023160"/>
    </source>
</evidence>
<evidence type="ECO:0000313" key="16">
    <source>
        <dbReference type="EMBL" id="PNF17920.1"/>
    </source>
</evidence>
<comment type="cofactor">
    <cofactor evidence="12">
        <name>Fe(2+)</name>
        <dbReference type="ChEBI" id="CHEBI:29033"/>
    </cofactor>
</comment>
<evidence type="ECO:0000256" key="9">
    <source>
        <dbReference type="ARBA" id="ARBA00023098"/>
    </source>
</evidence>
<dbReference type="PANTHER" id="PTHR11351:SF98">
    <property type="entry name" value="RE43130P"/>
    <property type="match status" value="1"/>
</dbReference>
<keyword evidence="3 12" id="KW-0444">Lipid biosynthesis</keyword>
<proteinExistence type="inferred from homology"/>
<keyword evidence="11 12" id="KW-0275">Fatty acid biosynthesis</keyword>
<dbReference type="GO" id="GO:0006636">
    <property type="term" value="P:unsaturated fatty acid biosynthetic process"/>
    <property type="evidence" value="ECO:0007669"/>
    <property type="project" value="TreeGrafter"/>
</dbReference>
<dbReference type="GO" id="GO:0005506">
    <property type="term" value="F:iron ion binding"/>
    <property type="evidence" value="ECO:0007669"/>
    <property type="project" value="TreeGrafter"/>
</dbReference>
<evidence type="ECO:0000313" key="17">
    <source>
        <dbReference type="Proteomes" id="UP000235965"/>
    </source>
</evidence>
<evidence type="ECO:0000256" key="7">
    <source>
        <dbReference type="ARBA" id="ARBA00023002"/>
    </source>
</evidence>
<evidence type="ECO:0000256" key="1">
    <source>
        <dbReference type="ARBA" id="ARBA00004141"/>
    </source>
</evidence>
<dbReference type="PRINTS" id="PR00075">
    <property type="entry name" value="FACDDSATRASE"/>
</dbReference>
<feature type="region of interest" description="Disordered" evidence="13">
    <location>
        <begin position="26"/>
        <end position="46"/>
    </location>
</feature>
<evidence type="ECO:0000256" key="8">
    <source>
        <dbReference type="ARBA" id="ARBA00023004"/>
    </source>
</evidence>
<dbReference type="InterPro" id="IPR005804">
    <property type="entry name" value="FA_desaturase_dom"/>
</dbReference>
<evidence type="ECO:0000256" key="2">
    <source>
        <dbReference type="ARBA" id="ARBA00009295"/>
    </source>
</evidence>
<reference evidence="16 17" key="1">
    <citation type="submission" date="2017-12" db="EMBL/GenBank/DDBJ databases">
        <title>Hemimetabolous genomes reveal molecular basis of termite eusociality.</title>
        <authorList>
            <person name="Harrison M.C."/>
            <person name="Jongepier E."/>
            <person name="Robertson H.M."/>
            <person name="Arning N."/>
            <person name="Bitard-Feildel T."/>
            <person name="Chao H."/>
            <person name="Childers C.P."/>
            <person name="Dinh H."/>
            <person name="Doddapaneni H."/>
            <person name="Dugan S."/>
            <person name="Gowin J."/>
            <person name="Greiner C."/>
            <person name="Han Y."/>
            <person name="Hu H."/>
            <person name="Hughes D.S.T."/>
            <person name="Huylmans A.-K."/>
            <person name="Kemena C."/>
            <person name="Kremer L.P.M."/>
            <person name="Lee S.L."/>
            <person name="Lopez-Ezquerra A."/>
            <person name="Mallet L."/>
            <person name="Monroy-Kuhn J.M."/>
            <person name="Moser A."/>
            <person name="Murali S.C."/>
            <person name="Muzny D.M."/>
            <person name="Otani S."/>
            <person name="Piulachs M.-D."/>
            <person name="Poelchau M."/>
            <person name="Qu J."/>
            <person name="Schaub F."/>
            <person name="Wada-Katsumata A."/>
            <person name="Worley K.C."/>
            <person name="Xie Q."/>
            <person name="Ylla G."/>
            <person name="Poulsen M."/>
            <person name="Gibbs R.A."/>
            <person name="Schal C."/>
            <person name="Richards S."/>
            <person name="Belles X."/>
            <person name="Korb J."/>
            <person name="Bornberg-Bauer E."/>
        </authorList>
    </citation>
    <scope>NUCLEOTIDE SEQUENCE [LARGE SCALE GENOMIC DNA]</scope>
    <source>
        <tissue evidence="16">Whole body</tissue>
    </source>
</reference>
<dbReference type="Pfam" id="PF00487">
    <property type="entry name" value="FA_desaturase"/>
    <property type="match status" value="1"/>
</dbReference>
<keyword evidence="9" id="KW-0443">Lipid metabolism</keyword>
<feature type="transmembrane region" description="Helical" evidence="14">
    <location>
        <begin position="90"/>
        <end position="111"/>
    </location>
</feature>
<evidence type="ECO:0000259" key="15">
    <source>
        <dbReference type="Pfam" id="PF00487"/>
    </source>
</evidence>
<feature type="domain" description="Fatty acid desaturase" evidence="15">
    <location>
        <begin position="93"/>
        <end position="293"/>
    </location>
</feature>
<dbReference type="CDD" id="cd03505">
    <property type="entry name" value="Delta9-FADS-like"/>
    <property type="match status" value="1"/>
</dbReference>
<evidence type="ECO:0000256" key="5">
    <source>
        <dbReference type="ARBA" id="ARBA00022832"/>
    </source>
</evidence>
<dbReference type="InParanoid" id="A0A2J7PNJ8"/>
<evidence type="ECO:0000256" key="13">
    <source>
        <dbReference type="SAM" id="MobiDB-lite"/>
    </source>
</evidence>
<comment type="subcellular location">
    <subcellularLocation>
        <location evidence="1">Membrane</location>
        <topology evidence="1">Multi-pass membrane protein</topology>
    </subcellularLocation>
</comment>
<comment type="similarity">
    <text evidence="2 12">Belongs to the fatty acid desaturase type 1 family.</text>
</comment>
<dbReference type="OrthoDB" id="10260134at2759"/>
<dbReference type="InterPro" id="IPR015876">
    <property type="entry name" value="Acyl-CoA_DS"/>
</dbReference>
<dbReference type="GO" id="GO:0004768">
    <property type="term" value="F:stearoyl-CoA 9-desaturase activity"/>
    <property type="evidence" value="ECO:0007669"/>
    <property type="project" value="TreeGrafter"/>
</dbReference>
<evidence type="ECO:0000256" key="3">
    <source>
        <dbReference type="ARBA" id="ARBA00022516"/>
    </source>
</evidence>
<dbReference type="AlphaFoldDB" id="A0A2J7PNJ8"/>
<dbReference type="GO" id="GO:0005789">
    <property type="term" value="C:endoplasmic reticulum membrane"/>
    <property type="evidence" value="ECO:0007669"/>
    <property type="project" value="TreeGrafter"/>
</dbReference>
<dbReference type="PANTHER" id="PTHR11351">
    <property type="entry name" value="ACYL-COA DESATURASE"/>
    <property type="match status" value="1"/>
</dbReference>
<accession>A0A2J7PNJ8</accession>
<keyword evidence="7 12" id="KW-0560">Oxidoreductase</keyword>
<organism evidence="16 17">
    <name type="scientific">Cryptotermes secundus</name>
    <dbReference type="NCBI Taxonomy" id="105785"/>
    <lineage>
        <taxon>Eukaryota</taxon>
        <taxon>Metazoa</taxon>
        <taxon>Ecdysozoa</taxon>
        <taxon>Arthropoda</taxon>
        <taxon>Hexapoda</taxon>
        <taxon>Insecta</taxon>
        <taxon>Pterygota</taxon>
        <taxon>Neoptera</taxon>
        <taxon>Polyneoptera</taxon>
        <taxon>Dictyoptera</taxon>
        <taxon>Blattodea</taxon>
        <taxon>Blattoidea</taxon>
        <taxon>Termitoidae</taxon>
        <taxon>Kalotermitidae</taxon>
        <taxon>Cryptotermitinae</taxon>
        <taxon>Cryptotermes</taxon>
    </lineage>
</organism>
<comment type="caution">
    <text evidence="16">The sequence shown here is derived from an EMBL/GenBank/DDBJ whole genome shotgun (WGS) entry which is preliminary data.</text>
</comment>
<evidence type="ECO:0000256" key="6">
    <source>
        <dbReference type="ARBA" id="ARBA00022989"/>
    </source>
</evidence>
<keyword evidence="8" id="KW-0408">Iron</keyword>
<evidence type="ECO:0000256" key="12">
    <source>
        <dbReference type="RuleBase" id="RU000581"/>
    </source>
</evidence>
<dbReference type="Proteomes" id="UP000235965">
    <property type="component" value="Unassembled WGS sequence"/>
</dbReference>
<protein>
    <submittedName>
        <fullName evidence="16">Acyl-CoA Delta(11) desaturase</fullName>
    </submittedName>
</protein>
<gene>
    <name evidence="16" type="primary">ACO11_0</name>
    <name evidence="16" type="ORF">B7P43_G02199</name>
</gene>
<keyword evidence="4 12" id="KW-0812">Transmembrane</keyword>
<dbReference type="SMR" id="A0A2J7PNJ8"/>
<keyword evidence="6 14" id="KW-1133">Transmembrane helix</keyword>
<sequence length="384" mass="44564">MAPNLTTASALFLETTQDSVVYQSKSQKSASAARPRSGLQKVQAEHKDEPGKQYNLKIRWRNVIAFLYLHVFTLYGIYLAFTAAKYQTNIWTTAVLIFASIGVTAGAHRLWCHRSYKAKLPLRILLCIMQTIAFQNHIYEWVRDHRVHHKFTDTDADPHNSKRGFFFCHIGWLMVRKHPDVKIKGKTVDMSDLESDPVVVWQRRTYLVTMPLLCFVLPALVPVYFWNEDPWVSWYVASVMRYTLQLNGTWLVNSAAHMWGYKPFDKDISAVENLTVASLGFGEGWHNYHHVFPWDYKAAELGPYRTNWTTGFIDFFSRIGWAYDLKTVSTEMIRRRAARTGDGSRHSDAPLEDLHETDNSIWGWGDKDMPEEDIKEVRIYNKCN</sequence>
<evidence type="ECO:0000256" key="14">
    <source>
        <dbReference type="SAM" id="Phobius"/>
    </source>
</evidence>
<keyword evidence="5" id="KW-0276">Fatty acid metabolism</keyword>
<keyword evidence="17" id="KW-1185">Reference proteome</keyword>
<evidence type="ECO:0000256" key="4">
    <source>
        <dbReference type="ARBA" id="ARBA00022692"/>
    </source>
</evidence>